<dbReference type="InterPro" id="IPR050802">
    <property type="entry name" value="EF-GSTs"/>
</dbReference>
<dbReference type="InterPro" id="IPR036282">
    <property type="entry name" value="Glutathione-S-Trfase_C_sf"/>
</dbReference>
<evidence type="ECO:0000313" key="11">
    <source>
        <dbReference type="Proteomes" id="UP001152798"/>
    </source>
</evidence>
<dbReference type="Pfam" id="PF00647">
    <property type="entry name" value="EF1G"/>
    <property type="match status" value="1"/>
</dbReference>
<dbReference type="InterPro" id="IPR010987">
    <property type="entry name" value="Glutathione-S-Trfase_C-like"/>
</dbReference>
<dbReference type="SFLD" id="SFLDS00019">
    <property type="entry name" value="Glutathione_Transferase_(cytos"/>
    <property type="match status" value="1"/>
</dbReference>
<dbReference type="Pfam" id="PF02798">
    <property type="entry name" value="GST_N"/>
    <property type="match status" value="1"/>
</dbReference>
<evidence type="ECO:0000256" key="3">
    <source>
        <dbReference type="ARBA" id="ARBA00022917"/>
    </source>
</evidence>
<protein>
    <recommendedName>
        <fullName evidence="1">Elongation factor 1-gamma</fullName>
    </recommendedName>
    <alternativeName>
        <fullName evidence="4">eEF-1B gamma</fullName>
    </alternativeName>
</protein>
<keyword evidence="11" id="KW-1185">Reference proteome</keyword>
<dbReference type="PANTHER" id="PTHR43986">
    <property type="entry name" value="ELONGATION FACTOR 1-GAMMA"/>
    <property type="match status" value="1"/>
</dbReference>
<dbReference type="Gene3D" id="3.40.30.10">
    <property type="entry name" value="Glutaredoxin"/>
    <property type="match status" value="1"/>
</dbReference>
<dbReference type="PROSITE" id="PS50040">
    <property type="entry name" value="EF1G_C"/>
    <property type="match status" value="1"/>
</dbReference>
<evidence type="ECO:0000256" key="5">
    <source>
        <dbReference type="PROSITE-ProRule" id="PRU00519"/>
    </source>
</evidence>
<dbReference type="Pfam" id="PF00043">
    <property type="entry name" value="GST_C"/>
    <property type="match status" value="1"/>
</dbReference>
<dbReference type="InterPro" id="IPR036249">
    <property type="entry name" value="Thioredoxin-like_sf"/>
</dbReference>
<dbReference type="CDD" id="cd03181">
    <property type="entry name" value="GST_C_EF1Bgamma_like"/>
    <property type="match status" value="1"/>
</dbReference>
<dbReference type="PANTHER" id="PTHR43986:SF1">
    <property type="entry name" value="ELONGATION FACTOR 1-GAMMA"/>
    <property type="match status" value="1"/>
</dbReference>
<dbReference type="InterPro" id="IPR001662">
    <property type="entry name" value="EF1B_G_C"/>
</dbReference>
<evidence type="ECO:0000256" key="1">
    <source>
        <dbReference type="ARBA" id="ARBA00022218"/>
    </source>
</evidence>
<gene>
    <name evidence="10" type="ORF">NEZAVI_LOCUS11495</name>
</gene>
<sequence>TLYSYPDNFRTYNILIAAQYGGGSVKLAPGFVAGETTNSPEFLSKFPLGSVPAFEAKEGKRITGSNAIAYYVSSNDLKGTGDVEKAQVIQWLSYADNEILPPASVWTFPYLGILDYNKQAVNNAKNDLKNILTHLNNFLLCRTYLVGERISLADITVACTLLNAYKVVLDSSFRKGFQNVNRWFNTIINQPKVKNILGEVKFCETEPKVPTPVKGGGDQAGGKKDKKKEKEGQSQNEQKKAEKAAEPAEEMDEAELALASEPKSKDPFDALPKGTFNMDEFKRCYSNEEVEVSIPFFWEKFDEANYSIWHGEYKYRDELKKDFMSCNLITGMFQRLDKMRKHAFGSVALFGKDQDSSISGVWVWRGHELAFLLSPDWQVDFESYDWVKLDPKNEEHKKKINAYLAWEGADKDGRKFNQGKIFK</sequence>
<dbReference type="SUPFAM" id="SSF52833">
    <property type="entry name" value="Thioredoxin-like"/>
    <property type="match status" value="1"/>
</dbReference>
<feature type="region of interest" description="Disordered" evidence="6">
    <location>
        <begin position="208"/>
        <end position="271"/>
    </location>
</feature>
<feature type="non-terminal residue" evidence="10">
    <location>
        <position position="1"/>
    </location>
</feature>
<dbReference type="FunFam" id="3.30.70.1010:FF:000001">
    <property type="entry name" value="Elongation factor 1-gamma 1"/>
    <property type="match status" value="1"/>
</dbReference>
<reference evidence="10" key="1">
    <citation type="submission" date="2022-01" db="EMBL/GenBank/DDBJ databases">
        <authorList>
            <person name="King R."/>
        </authorList>
    </citation>
    <scope>NUCLEOTIDE SEQUENCE</scope>
</reference>
<dbReference type="InterPro" id="IPR036433">
    <property type="entry name" value="EF1B_G_C_sf"/>
</dbReference>
<feature type="domain" description="GST N-terminal" evidence="8">
    <location>
        <begin position="1"/>
        <end position="80"/>
    </location>
</feature>
<evidence type="ECO:0000256" key="2">
    <source>
        <dbReference type="ARBA" id="ARBA00022768"/>
    </source>
</evidence>
<dbReference type="PROSITE" id="PS50405">
    <property type="entry name" value="GST_CTER"/>
    <property type="match status" value="1"/>
</dbReference>
<dbReference type="FunFam" id="3.40.30.10:FF:000233">
    <property type="entry name" value="Elongation factor 1-gamma"/>
    <property type="match status" value="1"/>
</dbReference>
<dbReference type="PROSITE" id="PS50404">
    <property type="entry name" value="GST_NTER"/>
    <property type="match status" value="1"/>
</dbReference>
<dbReference type="GO" id="GO:0005737">
    <property type="term" value="C:cytoplasm"/>
    <property type="evidence" value="ECO:0007669"/>
    <property type="project" value="TreeGrafter"/>
</dbReference>
<evidence type="ECO:0000313" key="10">
    <source>
        <dbReference type="EMBL" id="CAH1402744.1"/>
    </source>
</evidence>
<evidence type="ECO:0000259" key="8">
    <source>
        <dbReference type="PROSITE" id="PS50404"/>
    </source>
</evidence>
<dbReference type="CDD" id="cd03044">
    <property type="entry name" value="GST_N_EF1Bgamma"/>
    <property type="match status" value="1"/>
</dbReference>
<keyword evidence="3 5" id="KW-0648">Protein biosynthesis</keyword>
<feature type="domain" description="EF-1-gamma C-terminal" evidence="7">
    <location>
        <begin position="264"/>
        <end position="423"/>
    </location>
</feature>
<dbReference type="InterPro" id="IPR004046">
    <property type="entry name" value="GST_C"/>
</dbReference>
<evidence type="ECO:0000256" key="4">
    <source>
        <dbReference type="ARBA" id="ARBA00030426"/>
    </source>
</evidence>
<accession>A0A9P0MRW8</accession>
<dbReference type="Proteomes" id="UP001152798">
    <property type="component" value="Chromosome 5"/>
</dbReference>
<feature type="domain" description="GST C-terminal" evidence="9">
    <location>
        <begin position="81"/>
        <end position="211"/>
    </location>
</feature>
<dbReference type="Gene3D" id="3.30.70.1010">
    <property type="entry name" value="Translation elongation factor EF1B, gamma chain, conserved domain"/>
    <property type="match status" value="1"/>
</dbReference>
<dbReference type="Gene3D" id="1.20.1050.10">
    <property type="match status" value="1"/>
</dbReference>
<keyword evidence="2 5" id="KW-0251">Elongation factor</keyword>
<proteinExistence type="predicted"/>
<dbReference type="EMBL" id="OV725081">
    <property type="protein sequence ID" value="CAH1402744.1"/>
    <property type="molecule type" value="Genomic_DNA"/>
</dbReference>
<evidence type="ECO:0000256" key="6">
    <source>
        <dbReference type="SAM" id="MobiDB-lite"/>
    </source>
</evidence>
<dbReference type="OrthoDB" id="249703at2759"/>
<dbReference type="GO" id="GO:0005634">
    <property type="term" value="C:nucleus"/>
    <property type="evidence" value="ECO:0007669"/>
    <property type="project" value="TreeGrafter"/>
</dbReference>
<name>A0A9P0MRW8_NEZVI</name>
<evidence type="ECO:0000259" key="7">
    <source>
        <dbReference type="PROSITE" id="PS50040"/>
    </source>
</evidence>
<dbReference type="SUPFAM" id="SSF47616">
    <property type="entry name" value="GST C-terminal domain-like"/>
    <property type="match status" value="1"/>
</dbReference>
<organism evidence="10 11">
    <name type="scientific">Nezara viridula</name>
    <name type="common">Southern green stink bug</name>
    <name type="synonym">Cimex viridulus</name>
    <dbReference type="NCBI Taxonomy" id="85310"/>
    <lineage>
        <taxon>Eukaryota</taxon>
        <taxon>Metazoa</taxon>
        <taxon>Ecdysozoa</taxon>
        <taxon>Arthropoda</taxon>
        <taxon>Hexapoda</taxon>
        <taxon>Insecta</taxon>
        <taxon>Pterygota</taxon>
        <taxon>Neoptera</taxon>
        <taxon>Paraneoptera</taxon>
        <taxon>Hemiptera</taxon>
        <taxon>Heteroptera</taxon>
        <taxon>Panheteroptera</taxon>
        <taxon>Pentatomomorpha</taxon>
        <taxon>Pentatomoidea</taxon>
        <taxon>Pentatomidae</taxon>
        <taxon>Pentatominae</taxon>
        <taxon>Nezara</taxon>
    </lineage>
</organism>
<dbReference type="InterPro" id="IPR040079">
    <property type="entry name" value="Glutathione_S-Trfase"/>
</dbReference>
<dbReference type="SMART" id="SM01183">
    <property type="entry name" value="EF1G"/>
    <property type="match status" value="1"/>
</dbReference>
<dbReference type="AlphaFoldDB" id="A0A9P0MRW8"/>
<dbReference type="GO" id="GO:0003746">
    <property type="term" value="F:translation elongation factor activity"/>
    <property type="evidence" value="ECO:0007669"/>
    <property type="project" value="UniProtKB-UniRule"/>
</dbReference>
<evidence type="ECO:0000259" key="9">
    <source>
        <dbReference type="PROSITE" id="PS50405"/>
    </source>
</evidence>
<dbReference type="FunFam" id="1.20.1050.10:FF:000006">
    <property type="entry name" value="Elongation factor 1 gamma"/>
    <property type="match status" value="1"/>
</dbReference>
<dbReference type="InterPro" id="IPR004045">
    <property type="entry name" value="Glutathione_S-Trfase_N"/>
</dbReference>
<dbReference type="SUPFAM" id="SSF89942">
    <property type="entry name" value="eEF1-gamma domain"/>
    <property type="match status" value="1"/>
</dbReference>
<feature type="compositionally biased region" description="Basic and acidic residues" evidence="6">
    <location>
        <begin position="228"/>
        <end position="246"/>
    </location>
</feature>